<dbReference type="Pfam" id="PF13469">
    <property type="entry name" value="Sulfotransfer_3"/>
    <property type="match status" value="1"/>
</dbReference>
<keyword evidence="1 2" id="KW-0808">Transferase</keyword>
<dbReference type="InterPro" id="IPR027417">
    <property type="entry name" value="P-loop_NTPase"/>
</dbReference>
<dbReference type="EMBL" id="FOLG01000014">
    <property type="protein sequence ID" value="SFD05601.1"/>
    <property type="molecule type" value="Genomic_DNA"/>
</dbReference>
<dbReference type="STRING" id="441112.SAMN04488094_11434"/>
<dbReference type="Gene3D" id="3.40.50.300">
    <property type="entry name" value="P-loop containing nucleotide triphosphate hydrolases"/>
    <property type="match status" value="1"/>
</dbReference>
<name>A0A1I1P6L2_9RHOB</name>
<proteinExistence type="predicted"/>
<dbReference type="SUPFAM" id="SSF52540">
    <property type="entry name" value="P-loop containing nucleoside triphosphate hydrolases"/>
    <property type="match status" value="1"/>
</dbReference>
<accession>A0A1I1P6L2</accession>
<dbReference type="Proteomes" id="UP000198728">
    <property type="component" value="Unassembled WGS sequence"/>
</dbReference>
<sequence>MVLGQPLGGPRLRDTWARKETVALSPRRSIYAEARKALVVSGAALEVRALTLTNTSFDPRFGRPRTLIFGVGAAKCGTSWLNALLRSHPEIHVAHQRELHYWDVVRPPFNDKPKNHARAHLDTLERLPLWRRLARAPALRYYRAAARMRETPDMRHSNYADVLFSRYSDAPIVGEVTPAYALLGAGTYAEMASLNEDCRFIFLMRDPVDRLHSGIRHDLRKSDDGAPITEERVLAELKARLAVRDEAAMARAYYVRTLENLEAAVSQEKIHYEFFEHLFRTESIERLFGFLGVDPVETDASRKRNQGISTGAPISEAFRELAVEELDHVYRFVRDRFGDRVPERWRISYEGS</sequence>
<evidence type="ECO:0000256" key="1">
    <source>
        <dbReference type="ARBA" id="ARBA00022679"/>
    </source>
</evidence>
<dbReference type="PANTHER" id="PTHR10605">
    <property type="entry name" value="HEPARAN SULFATE SULFOTRANSFERASE"/>
    <property type="match status" value="1"/>
</dbReference>
<dbReference type="InterPro" id="IPR037359">
    <property type="entry name" value="NST/OST"/>
</dbReference>
<gene>
    <name evidence="2" type="ORF">SAMN04488094_11434</name>
</gene>
<reference evidence="2 3" key="1">
    <citation type="submission" date="2016-10" db="EMBL/GenBank/DDBJ databases">
        <authorList>
            <person name="de Groot N.N."/>
        </authorList>
    </citation>
    <scope>NUCLEOTIDE SEQUENCE [LARGE SCALE GENOMIC DNA]</scope>
    <source>
        <strain evidence="2 3">DSM 19548</strain>
    </source>
</reference>
<organism evidence="2 3">
    <name type="scientific">Tropicimonas isoalkanivorans</name>
    <dbReference type="NCBI Taxonomy" id="441112"/>
    <lineage>
        <taxon>Bacteria</taxon>
        <taxon>Pseudomonadati</taxon>
        <taxon>Pseudomonadota</taxon>
        <taxon>Alphaproteobacteria</taxon>
        <taxon>Rhodobacterales</taxon>
        <taxon>Roseobacteraceae</taxon>
        <taxon>Tropicimonas</taxon>
    </lineage>
</organism>
<evidence type="ECO:0000313" key="2">
    <source>
        <dbReference type="EMBL" id="SFD05601.1"/>
    </source>
</evidence>
<dbReference type="OrthoDB" id="981508at2"/>
<dbReference type="PANTHER" id="PTHR10605:SF56">
    <property type="entry name" value="BIFUNCTIONAL HEPARAN SULFATE N-DEACETYLASE_N-SULFOTRANSFERASE"/>
    <property type="match status" value="1"/>
</dbReference>
<protein>
    <submittedName>
        <fullName evidence="2">Sulfotransferase family protein</fullName>
    </submittedName>
</protein>
<evidence type="ECO:0000313" key="3">
    <source>
        <dbReference type="Proteomes" id="UP000198728"/>
    </source>
</evidence>
<dbReference type="GO" id="GO:0008146">
    <property type="term" value="F:sulfotransferase activity"/>
    <property type="evidence" value="ECO:0007669"/>
    <property type="project" value="InterPro"/>
</dbReference>
<keyword evidence="3" id="KW-1185">Reference proteome</keyword>
<dbReference type="RefSeq" id="WP_093362254.1">
    <property type="nucleotide sequence ID" value="NZ_FOLG01000014.1"/>
</dbReference>
<dbReference type="AlphaFoldDB" id="A0A1I1P6L2"/>